<dbReference type="RefSeq" id="WP_117389746.1">
    <property type="nucleotide sequence ID" value="NZ_QWDC01000001.1"/>
</dbReference>
<reference evidence="2 3" key="1">
    <citation type="submission" date="2018-08" db="EMBL/GenBank/DDBJ databases">
        <title>Mucilaginibacter sp. MYSH2.</title>
        <authorList>
            <person name="Seo T."/>
        </authorList>
    </citation>
    <scope>NUCLEOTIDE SEQUENCE [LARGE SCALE GENOMIC DNA]</scope>
    <source>
        <strain evidence="2 3">MYSH2</strain>
    </source>
</reference>
<keyword evidence="1" id="KW-0732">Signal</keyword>
<proteinExistence type="predicted"/>
<name>A0A372NWG4_9SPHI</name>
<dbReference type="AlphaFoldDB" id="A0A372NWG4"/>
<dbReference type="InterPro" id="IPR025347">
    <property type="entry name" value="DUF4251"/>
</dbReference>
<dbReference type="EMBL" id="QWDC01000001">
    <property type="protein sequence ID" value="RFZ94181.1"/>
    <property type="molecule type" value="Genomic_DNA"/>
</dbReference>
<gene>
    <name evidence="2" type="ORF">D0C36_01080</name>
</gene>
<protein>
    <submittedName>
        <fullName evidence="2">DUF4251 domain-containing protein</fullName>
    </submittedName>
</protein>
<accession>A0A372NWG4</accession>
<feature type="chain" id="PRO_5016729273" evidence="1">
    <location>
        <begin position="24"/>
        <end position="171"/>
    </location>
</feature>
<dbReference type="OrthoDB" id="1097715at2"/>
<sequence length="171" mass="19168">MKRLLNILTVVILAITLAAPAHAQTDKQKKAAQKAQEIKALVDSKNFVFQANYMYPMGGGQRFLTSPYDITIAKDTVTSFLPYFGVAYNNAGYNNNNDAGIKFTSTKFDYTVNDLKKGGYRIFIKPNDVPGNVQMYLDVYFNGYANLSINSVNRQSIRFDGVVKDRPKTKN</sequence>
<comment type="caution">
    <text evidence="2">The sequence shown here is derived from an EMBL/GenBank/DDBJ whole genome shotgun (WGS) entry which is preliminary data.</text>
</comment>
<keyword evidence="3" id="KW-1185">Reference proteome</keyword>
<evidence type="ECO:0000313" key="2">
    <source>
        <dbReference type="EMBL" id="RFZ94181.1"/>
    </source>
</evidence>
<dbReference type="Gene3D" id="2.40.128.410">
    <property type="match status" value="1"/>
</dbReference>
<organism evidence="2 3">
    <name type="scientific">Mucilaginibacter conchicola</name>
    <dbReference type="NCBI Taxonomy" id="2303333"/>
    <lineage>
        <taxon>Bacteria</taxon>
        <taxon>Pseudomonadati</taxon>
        <taxon>Bacteroidota</taxon>
        <taxon>Sphingobacteriia</taxon>
        <taxon>Sphingobacteriales</taxon>
        <taxon>Sphingobacteriaceae</taxon>
        <taxon>Mucilaginibacter</taxon>
    </lineage>
</organism>
<evidence type="ECO:0000313" key="3">
    <source>
        <dbReference type="Proteomes" id="UP000264217"/>
    </source>
</evidence>
<dbReference type="Proteomes" id="UP000264217">
    <property type="component" value="Unassembled WGS sequence"/>
</dbReference>
<feature type="signal peptide" evidence="1">
    <location>
        <begin position="1"/>
        <end position="23"/>
    </location>
</feature>
<dbReference type="Pfam" id="PF14059">
    <property type="entry name" value="DUF4251"/>
    <property type="match status" value="1"/>
</dbReference>
<evidence type="ECO:0000256" key="1">
    <source>
        <dbReference type="SAM" id="SignalP"/>
    </source>
</evidence>